<protein>
    <recommendedName>
        <fullName evidence="2">DSBA-like thioredoxin domain-containing protein</fullName>
    </recommendedName>
</protein>
<dbReference type="AlphaFoldDB" id="A0A4R0R4E5"/>
<dbReference type="SUPFAM" id="SSF52833">
    <property type="entry name" value="Thioredoxin-like"/>
    <property type="match status" value="1"/>
</dbReference>
<accession>A0A4R0R4E5</accession>
<dbReference type="Gene3D" id="3.40.30.10">
    <property type="entry name" value="Glutaredoxin"/>
    <property type="match status" value="1"/>
</dbReference>
<evidence type="ECO:0000256" key="1">
    <source>
        <dbReference type="SAM" id="MobiDB-lite"/>
    </source>
</evidence>
<keyword evidence="4" id="KW-1185">Reference proteome</keyword>
<dbReference type="EMBL" id="RWJN01000400">
    <property type="protein sequence ID" value="TCD62122.1"/>
    <property type="molecule type" value="Genomic_DNA"/>
</dbReference>
<dbReference type="PANTHER" id="PTHR13887">
    <property type="entry name" value="GLUTATHIONE S-TRANSFERASE KAPPA"/>
    <property type="match status" value="1"/>
</dbReference>
<dbReference type="OrthoDB" id="1930760at2759"/>
<organism evidence="3 4">
    <name type="scientific">Steccherinum ochraceum</name>
    <dbReference type="NCBI Taxonomy" id="92696"/>
    <lineage>
        <taxon>Eukaryota</taxon>
        <taxon>Fungi</taxon>
        <taxon>Dikarya</taxon>
        <taxon>Basidiomycota</taxon>
        <taxon>Agaricomycotina</taxon>
        <taxon>Agaricomycetes</taxon>
        <taxon>Polyporales</taxon>
        <taxon>Steccherinaceae</taxon>
        <taxon>Steccherinum</taxon>
    </lineage>
</organism>
<dbReference type="CDD" id="cd03024">
    <property type="entry name" value="DsbA_FrnE"/>
    <property type="match status" value="1"/>
</dbReference>
<sequence>MQPPRVIKLLVFSDIICPWCYIGQKEMDTAIERCRDSPVQFEIEYRPYKLQPSIKDGQTFPKKEFYETRYGAVKAETMATAVEKRSEEIGLDIKMFDGVITQTTLAHRLLLKAWQLGGQRLQLPLLNTLFKQYFSEGLNIADEEVLAKAAADNDVMTEAEALEWFKTDECLGEVEQMMIDVRRKGVTGVPFVVIDNKWAVSGGQSADTYTQIFDKIANHHSDQPASPPQIPAAPTCVAGESVAA</sequence>
<dbReference type="InterPro" id="IPR036249">
    <property type="entry name" value="Thioredoxin-like_sf"/>
</dbReference>
<dbReference type="InterPro" id="IPR001853">
    <property type="entry name" value="DSBA-like_thioredoxin_dom"/>
</dbReference>
<comment type="caution">
    <text evidence="3">The sequence shown here is derived from an EMBL/GenBank/DDBJ whole genome shotgun (WGS) entry which is preliminary data.</text>
</comment>
<evidence type="ECO:0000259" key="2">
    <source>
        <dbReference type="Pfam" id="PF01323"/>
    </source>
</evidence>
<dbReference type="STRING" id="92696.A0A4R0R4E5"/>
<evidence type="ECO:0000313" key="4">
    <source>
        <dbReference type="Proteomes" id="UP000292702"/>
    </source>
</evidence>
<proteinExistence type="predicted"/>
<reference evidence="3 4" key="1">
    <citation type="submission" date="2018-11" db="EMBL/GenBank/DDBJ databases">
        <title>Genome assembly of Steccherinum ochraceum LE-BIN_3174, the white-rot fungus of the Steccherinaceae family (The Residual Polyporoid clade, Polyporales, Basidiomycota).</title>
        <authorList>
            <person name="Fedorova T.V."/>
            <person name="Glazunova O.A."/>
            <person name="Landesman E.O."/>
            <person name="Moiseenko K.V."/>
            <person name="Psurtseva N.V."/>
            <person name="Savinova O.S."/>
            <person name="Shakhova N.V."/>
            <person name="Tyazhelova T.V."/>
            <person name="Vasina D.V."/>
        </authorList>
    </citation>
    <scope>NUCLEOTIDE SEQUENCE [LARGE SCALE GENOMIC DNA]</scope>
    <source>
        <strain evidence="3 4">LE-BIN_3174</strain>
    </source>
</reference>
<dbReference type="GO" id="GO:0016491">
    <property type="term" value="F:oxidoreductase activity"/>
    <property type="evidence" value="ECO:0007669"/>
    <property type="project" value="InterPro"/>
</dbReference>
<name>A0A4R0R4E5_9APHY</name>
<evidence type="ECO:0000313" key="3">
    <source>
        <dbReference type="EMBL" id="TCD62122.1"/>
    </source>
</evidence>
<gene>
    <name evidence="3" type="ORF">EIP91_007459</name>
</gene>
<dbReference type="PANTHER" id="PTHR13887:SF41">
    <property type="entry name" value="THIOREDOXIN SUPERFAMILY PROTEIN"/>
    <property type="match status" value="1"/>
</dbReference>
<dbReference type="Pfam" id="PF01323">
    <property type="entry name" value="DSBA"/>
    <property type="match status" value="1"/>
</dbReference>
<dbReference type="Proteomes" id="UP000292702">
    <property type="component" value="Unassembled WGS sequence"/>
</dbReference>
<feature type="region of interest" description="Disordered" evidence="1">
    <location>
        <begin position="220"/>
        <end position="244"/>
    </location>
</feature>
<feature type="domain" description="DSBA-like thioredoxin" evidence="2">
    <location>
        <begin position="9"/>
        <end position="211"/>
    </location>
</feature>